<gene>
    <name evidence="2" type="ORF">V6N11_045328</name>
</gene>
<dbReference type="Proteomes" id="UP001396334">
    <property type="component" value="Unassembled WGS sequence"/>
</dbReference>
<sequence>MTPPPSPAPIHEETSEESSSSGESSSERPPKFRSVRDLYRSTEAINDLFCLFVDSEPLNFDDAHIWLSDNSVADPGIGDLPRFALIARLAKVEMLNGSKIRARERKESEIRYVRLVMSKFLDNPVEINRLHPRFVELKNFYGIEDERPSVGRAVPQKMTSGLLSITLKCVAPSAGEKPPLTEKMPATTTGSPLPVLLDDEMASLLNTNYCC</sequence>
<keyword evidence="3" id="KW-1185">Reference proteome</keyword>
<dbReference type="EMBL" id="JBBPBN010000047">
    <property type="protein sequence ID" value="KAK8994228.1"/>
    <property type="molecule type" value="Genomic_DNA"/>
</dbReference>
<evidence type="ECO:0000313" key="2">
    <source>
        <dbReference type="EMBL" id="KAK8994228.1"/>
    </source>
</evidence>
<name>A0ABR2Q0L8_9ROSI</name>
<evidence type="ECO:0000313" key="3">
    <source>
        <dbReference type="Proteomes" id="UP001396334"/>
    </source>
</evidence>
<accession>A0ABR2Q0L8</accession>
<evidence type="ECO:0000256" key="1">
    <source>
        <dbReference type="SAM" id="MobiDB-lite"/>
    </source>
</evidence>
<reference evidence="2 3" key="1">
    <citation type="journal article" date="2024" name="G3 (Bethesda)">
        <title>Genome assembly of Hibiscus sabdariffa L. provides insights into metabolisms of medicinal natural products.</title>
        <authorList>
            <person name="Kim T."/>
        </authorList>
    </citation>
    <scope>NUCLEOTIDE SEQUENCE [LARGE SCALE GENOMIC DNA]</scope>
    <source>
        <strain evidence="2">TK-2024</strain>
        <tissue evidence="2">Old leaves</tissue>
    </source>
</reference>
<organism evidence="2 3">
    <name type="scientific">Hibiscus sabdariffa</name>
    <name type="common">roselle</name>
    <dbReference type="NCBI Taxonomy" id="183260"/>
    <lineage>
        <taxon>Eukaryota</taxon>
        <taxon>Viridiplantae</taxon>
        <taxon>Streptophyta</taxon>
        <taxon>Embryophyta</taxon>
        <taxon>Tracheophyta</taxon>
        <taxon>Spermatophyta</taxon>
        <taxon>Magnoliopsida</taxon>
        <taxon>eudicotyledons</taxon>
        <taxon>Gunneridae</taxon>
        <taxon>Pentapetalae</taxon>
        <taxon>rosids</taxon>
        <taxon>malvids</taxon>
        <taxon>Malvales</taxon>
        <taxon>Malvaceae</taxon>
        <taxon>Malvoideae</taxon>
        <taxon>Hibiscus</taxon>
    </lineage>
</organism>
<proteinExistence type="predicted"/>
<protein>
    <submittedName>
        <fullName evidence="2">Uncharacterized protein</fullName>
    </submittedName>
</protein>
<comment type="caution">
    <text evidence="2">The sequence shown here is derived from an EMBL/GenBank/DDBJ whole genome shotgun (WGS) entry which is preliminary data.</text>
</comment>
<feature type="region of interest" description="Disordered" evidence="1">
    <location>
        <begin position="1"/>
        <end position="32"/>
    </location>
</feature>